<gene>
    <name evidence="4" type="ORF">SSCH_1150003</name>
</gene>
<dbReference type="InterPro" id="IPR027417">
    <property type="entry name" value="P-loop_NTPase"/>
</dbReference>
<evidence type="ECO:0000313" key="5">
    <source>
        <dbReference type="Proteomes" id="UP000046155"/>
    </source>
</evidence>
<dbReference type="GO" id="GO:0006289">
    <property type="term" value="P:nucleotide-excision repair"/>
    <property type="evidence" value="ECO:0007669"/>
    <property type="project" value="TreeGrafter"/>
</dbReference>
<keyword evidence="4" id="KW-0378">Hydrolase</keyword>
<proteinExistence type="predicted"/>
<evidence type="ECO:0000259" key="3">
    <source>
        <dbReference type="PROSITE" id="PS51192"/>
    </source>
</evidence>
<dbReference type="PANTHER" id="PTHR47957:SF3">
    <property type="entry name" value="ATP-DEPENDENT HELICASE HRQ1"/>
    <property type="match status" value="1"/>
</dbReference>
<accession>A0A0B7MHX5</accession>
<dbReference type="InterPro" id="IPR011545">
    <property type="entry name" value="DEAD/DEAH_box_helicase_dom"/>
</dbReference>
<dbReference type="SUPFAM" id="SSF52540">
    <property type="entry name" value="P-loop containing nucleoside triphosphate hydrolases"/>
    <property type="match status" value="2"/>
</dbReference>
<evidence type="ECO:0000313" key="4">
    <source>
        <dbReference type="EMBL" id="CEO87596.1"/>
    </source>
</evidence>
<dbReference type="InterPro" id="IPR001650">
    <property type="entry name" value="Helicase_C-like"/>
</dbReference>
<dbReference type="GO" id="GO:0005524">
    <property type="term" value="F:ATP binding"/>
    <property type="evidence" value="ECO:0007669"/>
    <property type="project" value="UniProtKB-KW"/>
</dbReference>
<evidence type="ECO:0000256" key="2">
    <source>
        <dbReference type="ARBA" id="ARBA00022840"/>
    </source>
</evidence>
<dbReference type="GO" id="GO:0036297">
    <property type="term" value="P:interstrand cross-link repair"/>
    <property type="evidence" value="ECO:0007669"/>
    <property type="project" value="TreeGrafter"/>
</dbReference>
<keyword evidence="4" id="KW-0347">Helicase</keyword>
<dbReference type="GO" id="GO:0043138">
    <property type="term" value="F:3'-5' DNA helicase activity"/>
    <property type="evidence" value="ECO:0007669"/>
    <property type="project" value="TreeGrafter"/>
</dbReference>
<dbReference type="RefSeq" id="WP_052835186.1">
    <property type="nucleotide sequence ID" value="NZ_CDRZ01000019.1"/>
</dbReference>
<dbReference type="AlphaFoldDB" id="A0A0B7MHX5"/>
<evidence type="ECO:0000256" key="1">
    <source>
        <dbReference type="ARBA" id="ARBA00022741"/>
    </source>
</evidence>
<name>A0A0B7MHX5_9FIRM</name>
<feature type="domain" description="Helicase ATP-binding" evidence="3">
    <location>
        <begin position="100"/>
        <end position="390"/>
    </location>
</feature>
<dbReference type="Gene3D" id="3.40.50.300">
    <property type="entry name" value="P-loop containing nucleotide triphosphate hydrolases"/>
    <property type="match status" value="2"/>
</dbReference>
<keyword evidence="1" id="KW-0547">Nucleotide-binding</keyword>
<dbReference type="Proteomes" id="UP000046155">
    <property type="component" value="Unassembled WGS sequence"/>
</dbReference>
<reference evidence="5" key="1">
    <citation type="submission" date="2015-01" db="EMBL/GenBank/DDBJ databases">
        <authorList>
            <person name="Manzoor Shahid"/>
            <person name="Zubair Saima"/>
        </authorList>
    </citation>
    <scope>NUCLEOTIDE SEQUENCE [LARGE SCALE GENOMIC DNA]</scope>
    <source>
        <strain evidence="5">Sp3</strain>
    </source>
</reference>
<dbReference type="GO" id="GO:0003676">
    <property type="term" value="F:nucleic acid binding"/>
    <property type="evidence" value="ECO:0007669"/>
    <property type="project" value="InterPro"/>
</dbReference>
<organism evidence="4 5">
    <name type="scientific">Syntrophaceticus schinkii</name>
    <dbReference type="NCBI Taxonomy" id="499207"/>
    <lineage>
        <taxon>Bacteria</taxon>
        <taxon>Bacillati</taxon>
        <taxon>Bacillota</taxon>
        <taxon>Clostridia</taxon>
        <taxon>Thermoanaerobacterales</taxon>
        <taxon>Thermoanaerobacterales Family III. Incertae Sedis</taxon>
        <taxon>Syntrophaceticus</taxon>
    </lineage>
</organism>
<dbReference type="PROSITE" id="PS51192">
    <property type="entry name" value="HELICASE_ATP_BIND_1"/>
    <property type="match status" value="1"/>
</dbReference>
<keyword evidence="2" id="KW-0067">ATP-binding</keyword>
<dbReference type="Pfam" id="PF00270">
    <property type="entry name" value="DEAD"/>
    <property type="match status" value="1"/>
</dbReference>
<dbReference type="EMBL" id="CDRZ01000019">
    <property type="protein sequence ID" value="CEO87596.1"/>
    <property type="molecule type" value="Genomic_DNA"/>
</dbReference>
<sequence>MYDFLGTYKRLNHIYRMYIESAFPLRYDILNQERRILLEESGVLSQLPLLETLPVYPSSGLSLKEVSERLPSEYRDLAYIANDLIPDGMQLYQHQWQALQEVLVNGRDIVVTTGTGSGKTECFLLPILAELAKESLDWPLCPPAPQNHKWWHQDINTQGNRVSQFAHSGRWQNNLHAVRAMILYPLNALVEDQLRRLRNTLDSPSSHQWLDMQRNGNRVLFGRYTGLTPVSGWPTNRNAVKRLADHLQELEAECSKVAELKESARYYFPDIDGGEMWSRWDMQETPPDILITNYSMLNIMLMRQIEEPIFDQTRDWLAQDKNNKFFLVIDELHSYRGTPGTEVAYILRLLLNRLGLDIDSEQLVILATSASIDDSTESKKFLKEFFGRDRFKVISSEEVLPDADSLNRVRARADNWATFLHKVNPKGLEQMFPPDPNDLEIQEAMRKLASDLGSKCLPDESAQVTLGKALVSIGVPDALRQSCIMVNNSVRPTKITDIDAVLFPDQHRNEFVTDVLMGILWATAMSKISEHGPSPQPIRGHLFFHNMQNIWACSNPKCTDKCCQSNNRKQLLGTDREVPIGTLHANHRLSCTCGGRVLDLIVCEVCGEVFLGGYRVSKKIGATHFEVLTCDQPDLEKMPDQTSIIKTYQKYALFWPLGTQSCTKIKPEDEEYQVNYVKRRWKPARFNVFSGALRQDCSPPGANEISGWLYVIAGDNPDEPAMPIKCPRCGSDYRSKLVSSPLRNHRTGFQKACQVLAGALFREMSPIHLSPKLVIFSDSRQDAAKLAAGMEQDHFRDMIRLALLQALNSYWHEFAAFFRIIVGFYPQLATKIAEINPKLYDAVMQPSKREDDMRLRARFQNEHPLLVAEIMNWSLDAPPVNQEEYNELIKMLKIYPGRVRLSELKVVVKEIMLRLGMNPGGCEYRVNTYHVPQGANRELHYWHECYNWLDTGPQQKQGLGTEAKRLLGFIDACLTEEIMHVIFPHVARTFESMGIGWVSYEEIPGTDRTIVQATNAVIRLLGERKTHRYNRGFKAGNEFKLPRYAANYLSIAGVPEDKVIEEMKHSQVGVGGLSAVGLDPNYLYMISTSFDGKELDQSGWSCPSCNAFYLHPAAGYCPECASIKQKHLLKPSKPTSQLDYYLYLSSLSGPAFRMRCEELTGQTDYIDRMRRQRWFQDVFVGSEIPIVNQVDLLSVTTTMEAGVDIGSLLAVMMANMPPRRFNYQQRVGRAGRRGSGVALALTFCRGRSHDDYYYQRPEMVTGDPPPLPYVDMSN</sequence>
<dbReference type="InterPro" id="IPR014001">
    <property type="entry name" value="Helicase_ATP-bd"/>
</dbReference>
<dbReference type="Pfam" id="PF00271">
    <property type="entry name" value="Helicase_C"/>
    <property type="match status" value="1"/>
</dbReference>
<dbReference type="SMART" id="SM00487">
    <property type="entry name" value="DEXDc"/>
    <property type="match status" value="1"/>
</dbReference>
<dbReference type="SMART" id="SM00490">
    <property type="entry name" value="HELICc"/>
    <property type="match status" value="1"/>
</dbReference>
<dbReference type="PANTHER" id="PTHR47957">
    <property type="entry name" value="ATP-DEPENDENT HELICASE HRQ1"/>
    <property type="match status" value="1"/>
</dbReference>
<keyword evidence="5" id="KW-1185">Reference proteome</keyword>
<protein>
    <submittedName>
        <fullName evidence="4">Putative helicase</fullName>
    </submittedName>
</protein>